<proteinExistence type="predicted"/>
<evidence type="ECO:0000313" key="3">
    <source>
        <dbReference type="Proteomes" id="UP000199598"/>
    </source>
</evidence>
<reference evidence="2 3" key="1">
    <citation type="submission" date="2016-10" db="EMBL/GenBank/DDBJ databases">
        <authorList>
            <person name="Varghese N."/>
            <person name="Submissions S."/>
        </authorList>
    </citation>
    <scope>NUCLEOTIDE SEQUENCE [LARGE SCALE GENOMIC DNA]</scope>
    <source>
        <strain evidence="2 3">DSM 16392</strain>
    </source>
</reference>
<sequence length="273" mass="31189">MTKRLGLTGVLFGFVILAGAVGYWGILLADLTLNRIGFCEIKGEAVSTFECTREWIGATSGWAAAIAAGCTIYVLIDHSKELQKGNHFSRYSQLAQIKGELMPEFDLGTFWNKLYTNELKITGRTYPNDDIIHEFLGLLIQLSDSLRSNRESANRFLPEEVLENRKALENYLRAYIEGWKIREFLKGNEEGNLGLTEKRTRVFVRHLRKAAKITDPNQIVGPSEIHFLYLIIQTFREFTSQCVTLHDALKLERIRNAEEVGYHDPTSFTRNPR</sequence>
<dbReference type="EMBL" id="FOSK01000013">
    <property type="protein sequence ID" value="SFK98601.1"/>
    <property type="molecule type" value="Genomic_DNA"/>
</dbReference>
<dbReference type="Proteomes" id="UP000199598">
    <property type="component" value="Unassembled WGS sequence"/>
</dbReference>
<keyword evidence="3" id="KW-1185">Reference proteome</keyword>
<gene>
    <name evidence="2" type="ORF">SAMN04488518_11372</name>
</gene>
<name>A0A1I4E338_9HYPH</name>
<evidence type="ECO:0000313" key="2">
    <source>
        <dbReference type="EMBL" id="SFK98601.1"/>
    </source>
</evidence>
<organism evidence="2 3">
    <name type="scientific">Pseudovibrio ascidiaceicola</name>
    <dbReference type="NCBI Taxonomy" id="285279"/>
    <lineage>
        <taxon>Bacteria</taxon>
        <taxon>Pseudomonadati</taxon>
        <taxon>Pseudomonadota</taxon>
        <taxon>Alphaproteobacteria</taxon>
        <taxon>Hyphomicrobiales</taxon>
        <taxon>Stappiaceae</taxon>
        <taxon>Pseudovibrio</taxon>
    </lineage>
</organism>
<comment type="caution">
    <text evidence="2">The sequence shown here is derived from an EMBL/GenBank/DDBJ whole genome shotgun (WGS) entry which is preliminary data.</text>
</comment>
<evidence type="ECO:0000256" key="1">
    <source>
        <dbReference type="SAM" id="Phobius"/>
    </source>
</evidence>
<accession>A0A1I4E338</accession>
<keyword evidence="1" id="KW-0472">Membrane</keyword>
<keyword evidence="1" id="KW-0812">Transmembrane</keyword>
<protein>
    <submittedName>
        <fullName evidence="2">Uncharacterized protein</fullName>
    </submittedName>
</protein>
<dbReference type="RefSeq" id="WP_093522654.1">
    <property type="nucleotide sequence ID" value="NZ_FOSK01000013.1"/>
</dbReference>
<feature type="transmembrane region" description="Helical" evidence="1">
    <location>
        <begin position="7"/>
        <end position="26"/>
    </location>
</feature>
<keyword evidence="1" id="KW-1133">Transmembrane helix</keyword>